<gene>
    <name evidence="1" type="ORF">Tsubulata_037947</name>
</gene>
<evidence type="ECO:0000313" key="1">
    <source>
        <dbReference type="EMBL" id="KAJ4829311.1"/>
    </source>
</evidence>
<dbReference type="Proteomes" id="UP001141552">
    <property type="component" value="Unassembled WGS sequence"/>
</dbReference>
<dbReference type="Gene3D" id="3.40.50.150">
    <property type="entry name" value="Vaccinia Virus protein VP39"/>
    <property type="match status" value="1"/>
</dbReference>
<protein>
    <recommendedName>
        <fullName evidence="3">S-adenosyl-L-methionine-dependent methyltransferase</fullName>
    </recommendedName>
</protein>
<dbReference type="PANTHER" id="PTHR33593">
    <property type="entry name" value="DUF1442 FAMILY PROTEIN"/>
    <property type="match status" value="1"/>
</dbReference>
<sequence>MEWSPHDAMKAYLQTLELCKEQSKENTSHGASTSAIEPKCPEFVSALAAGKQARLIVEISSEGITPLTIALSVAAKHSGGRLVCIISHQEGQQKKNTTHSPDHDFEDVIEVVYGNDPEGMIMQYKNIDFAVIDGKLEFHPKFLERISVNPRGSIIVRHNLHCREHGVMSVGDYVCNANKGVECVTLPIGEGMELTRIGPLTKRDYTRGPRYKRFHVTFEN</sequence>
<organism evidence="1 2">
    <name type="scientific">Turnera subulata</name>
    <dbReference type="NCBI Taxonomy" id="218843"/>
    <lineage>
        <taxon>Eukaryota</taxon>
        <taxon>Viridiplantae</taxon>
        <taxon>Streptophyta</taxon>
        <taxon>Embryophyta</taxon>
        <taxon>Tracheophyta</taxon>
        <taxon>Spermatophyta</taxon>
        <taxon>Magnoliopsida</taxon>
        <taxon>eudicotyledons</taxon>
        <taxon>Gunneridae</taxon>
        <taxon>Pentapetalae</taxon>
        <taxon>rosids</taxon>
        <taxon>fabids</taxon>
        <taxon>Malpighiales</taxon>
        <taxon>Passifloraceae</taxon>
        <taxon>Turnera</taxon>
    </lineage>
</organism>
<reference evidence="1" key="1">
    <citation type="submission" date="2022-02" db="EMBL/GenBank/DDBJ databases">
        <authorList>
            <person name="Henning P.M."/>
            <person name="McCubbin A.G."/>
            <person name="Shore J.S."/>
        </authorList>
    </citation>
    <scope>NUCLEOTIDE SEQUENCE</scope>
    <source>
        <strain evidence="1">F60SS</strain>
        <tissue evidence="1">Leaves</tissue>
    </source>
</reference>
<comment type="caution">
    <text evidence="1">The sequence shown here is derived from an EMBL/GenBank/DDBJ whole genome shotgun (WGS) entry which is preliminary data.</text>
</comment>
<evidence type="ECO:0000313" key="2">
    <source>
        <dbReference type="Proteomes" id="UP001141552"/>
    </source>
</evidence>
<dbReference type="EMBL" id="JAKUCV010005925">
    <property type="protein sequence ID" value="KAJ4829311.1"/>
    <property type="molecule type" value="Genomic_DNA"/>
</dbReference>
<dbReference type="InterPro" id="IPR029063">
    <property type="entry name" value="SAM-dependent_MTases_sf"/>
</dbReference>
<evidence type="ECO:0008006" key="3">
    <source>
        <dbReference type="Google" id="ProtNLM"/>
    </source>
</evidence>
<keyword evidence="2" id="KW-1185">Reference proteome</keyword>
<dbReference type="Pfam" id="PF07279">
    <property type="entry name" value="DUF1442"/>
    <property type="match status" value="1"/>
</dbReference>
<name>A0A9Q0FFD8_9ROSI</name>
<accession>A0A9Q0FFD8</accession>
<dbReference type="AlphaFoldDB" id="A0A9Q0FFD8"/>
<dbReference type="InterPro" id="IPR009902">
    <property type="entry name" value="DUF1442"/>
</dbReference>
<reference evidence="1" key="2">
    <citation type="journal article" date="2023" name="Plants (Basel)">
        <title>Annotation of the Turnera subulata (Passifloraceae) Draft Genome Reveals the S-Locus Evolved after the Divergence of Turneroideae from Passifloroideae in a Stepwise Manner.</title>
        <authorList>
            <person name="Henning P.M."/>
            <person name="Roalson E.H."/>
            <person name="Mir W."/>
            <person name="McCubbin A.G."/>
            <person name="Shore J.S."/>
        </authorList>
    </citation>
    <scope>NUCLEOTIDE SEQUENCE</scope>
    <source>
        <strain evidence="1">F60SS</strain>
    </source>
</reference>
<dbReference type="PANTHER" id="PTHR33593:SF16">
    <property type="entry name" value="OS08G0110600 PROTEIN"/>
    <property type="match status" value="1"/>
</dbReference>
<dbReference type="OrthoDB" id="774871at2759"/>
<proteinExistence type="predicted"/>